<evidence type="ECO:0000313" key="2">
    <source>
        <dbReference type="EMBL" id="CAG2064774.1"/>
    </source>
</evidence>
<proteinExistence type="predicted"/>
<accession>A0ABN7PF77</accession>
<organism evidence="2 3">
    <name type="scientific">Timema podura</name>
    <name type="common">Walking stick</name>
    <dbReference type="NCBI Taxonomy" id="61482"/>
    <lineage>
        <taxon>Eukaryota</taxon>
        <taxon>Metazoa</taxon>
        <taxon>Ecdysozoa</taxon>
        <taxon>Arthropoda</taxon>
        <taxon>Hexapoda</taxon>
        <taxon>Insecta</taxon>
        <taxon>Pterygota</taxon>
        <taxon>Neoptera</taxon>
        <taxon>Polyneoptera</taxon>
        <taxon>Phasmatodea</taxon>
        <taxon>Timematodea</taxon>
        <taxon>Timematoidea</taxon>
        <taxon>Timematidae</taxon>
        <taxon>Timema</taxon>
    </lineage>
</organism>
<feature type="compositionally biased region" description="Polar residues" evidence="1">
    <location>
        <begin position="74"/>
        <end position="92"/>
    </location>
</feature>
<gene>
    <name evidence="2" type="ORF">TPAB3V08_LOCUS11718</name>
</gene>
<dbReference type="Proteomes" id="UP001153148">
    <property type="component" value="Unassembled WGS sequence"/>
</dbReference>
<feature type="non-terminal residue" evidence="2">
    <location>
        <position position="1"/>
    </location>
</feature>
<feature type="compositionally biased region" description="Polar residues" evidence="1">
    <location>
        <begin position="125"/>
        <end position="144"/>
    </location>
</feature>
<dbReference type="EMBL" id="CAJPIN010036776">
    <property type="protein sequence ID" value="CAG2064774.1"/>
    <property type="molecule type" value="Genomic_DNA"/>
</dbReference>
<protein>
    <submittedName>
        <fullName evidence="2">Uncharacterized protein</fullName>
    </submittedName>
</protein>
<sequence>PQSYEDAGDDSIVPSTPTLFVPRRSDGFGEAVSSPQVPQGRFIFSETNPPTARAGVAQVASEGMDDTRIDLSQMDEQGTGRSVPTTPLQASPQGEVGQSMESDRDQTEDTQVSHTDDGSVPSGIPSITITQDPDDQPSLQLGTH</sequence>
<reference evidence="2" key="1">
    <citation type="submission" date="2021-03" db="EMBL/GenBank/DDBJ databases">
        <authorList>
            <person name="Tran Van P."/>
        </authorList>
    </citation>
    <scope>NUCLEOTIDE SEQUENCE</scope>
</reference>
<evidence type="ECO:0000313" key="3">
    <source>
        <dbReference type="Proteomes" id="UP001153148"/>
    </source>
</evidence>
<comment type="caution">
    <text evidence="2">The sequence shown here is derived from an EMBL/GenBank/DDBJ whole genome shotgun (WGS) entry which is preliminary data.</text>
</comment>
<name>A0ABN7PF77_TIMPD</name>
<feature type="region of interest" description="Disordered" evidence="1">
    <location>
        <begin position="61"/>
        <end position="144"/>
    </location>
</feature>
<evidence type="ECO:0000256" key="1">
    <source>
        <dbReference type="SAM" id="MobiDB-lite"/>
    </source>
</evidence>
<keyword evidence="3" id="KW-1185">Reference proteome</keyword>